<dbReference type="SUPFAM" id="SSF52540">
    <property type="entry name" value="P-loop containing nucleoside triphosphate hydrolases"/>
    <property type="match status" value="1"/>
</dbReference>
<feature type="domain" description="DUF7779" evidence="6">
    <location>
        <begin position="532"/>
        <end position="612"/>
    </location>
</feature>
<dbReference type="InParanoid" id="A0A3N4M0Q3"/>
<protein>
    <submittedName>
        <fullName evidence="7">Uncharacterized protein</fullName>
    </submittedName>
</protein>
<dbReference type="EMBL" id="ML121529">
    <property type="protein sequence ID" value="RPB28754.1"/>
    <property type="molecule type" value="Genomic_DNA"/>
</dbReference>
<evidence type="ECO:0000259" key="6">
    <source>
        <dbReference type="Pfam" id="PF25000"/>
    </source>
</evidence>
<feature type="domain" description="Prion-inhibition and propagation HeLo" evidence="5">
    <location>
        <begin position="5"/>
        <end position="235"/>
    </location>
</feature>
<dbReference type="Pfam" id="PF13374">
    <property type="entry name" value="TPR_10"/>
    <property type="match status" value="2"/>
</dbReference>
<dbReference type="PANTHER" id="PTHR46082">
    <property type="entry name" value="ATP/GTP-BINDING PROTEIN-RELATED"/>
    <property type="match status" value="1"/>
</dbReference>
<feature type="chain" id="PRO_5018255971" evidence="3">
    <location>
        <begin position="21"/>
        <end position="874"/>
    </location>
</feature>
<evidence type="ECO:0000313" key="7">
    <source>
        <dbReference type="EMBL" id="RPB28754.1"/>
    </source>
</evidence>
<dbReference type="PROSITE" id="PS50005">
    <property type="entry name" value="TPR"/>
    <property type="match status" value="1"/>
</dbReference>
<feature type="repeat" description="TPR" evidence="1">
    <location>
        <begin position="756"/>
        <end position="789"/>
    </location>
</feature>
<dbReference type="InterPro" id="IPR002182">
    <property type="entry name" value="NB-ARC"/>
</dbReference>
<evidence type="ECO:0000259" key="5">
    <source>
        <dbReference type="Pfam" id="PF14479"/>
    </source>
</evidence>
<dbReference type="Gene3D" id="1.25.40.10">
    <property type="entry name" value="Tetratricopeptide repeat domain"/>
    <property type="match status" value="1"/>
</dbReference>
<evidence type="ECO:0000256" key="1">
    <source>
        <dbReference type="PROSITE-ProRule" id="PRU00339"/>
    </source>
</evidence>
<dbReference type="SMART" id="SM00028">
    <property type="entry name" value="TPR"/>
    <property type="match status" value="4"/>
</dbReference>
<evidence type="ECO:0000259" key="4">
    <source>
        <dbReference type="Pfam" id="PF00931"/>
    </source>
</evidence>
<dbReference type="SUPFAM" id="SSF48452">
    <property type="entry name" value="TPR-like"/>
    <property type="match status" value="2"/>
</dbReference>
<dbReference type="InterPro" id="IPR053137">
    <property type="entry name" value="NLR-like"/>
</dbReference>
<evidence type="ECO:0000313" key="8">
    <source>
        <dbReference type="Proteomes" id="UP000267821"/>
    </source>
</evidence>
<dbReference type="PANTHER" id="PTHR46082:SF6">
    <property type="entry name" value="AAA+ ATPASE DOMAIN-CONTAINING PROTEIN-RELATED"/>
    <property type="match status" value="1"/>
</dbReference>
<feature type="region of interest" description="Disordered" evidence="2">
    <location>
        <begin position="110"/>
        <end position="146"/>
    </location>
</feature>
<dbReference type="InterPro" id="IPR056681">
    <property type="entry name" value="DUF7779"/>
</dbReference>
<dbReference type="Gene3D" id="1.20.120.1020">
    <property type="entry name" value="Prion-inhibition and propagation, HeLo domain"/>
    <property type="match status" value="1"/>
</dbReference>
<dbReference type="STRING" id="1051890.A0A3N4M0Q3"/>
<feature type="signal peptide" evidence="3">
    <location>
        <begin position="1"/>
        <end position="20"/>
    </location>
</feature>
<dbReference type="InterPro" id="IPR027417">
    <property type="entry name" value="P-loop_NTPase"/>
</dbReference>
<proteinExistence type="predicted"/>
<dbReference type="Pfam" id="PF00931">
    <property type="entry name" value="NB-ARC"/>
    <property type="match status" value="1"/>
</dbReference>
<dbReference type="Proteomes" id="UP000267821">
    <property type="component" value="Unassembled WGS sequence"/>
</dbReference>
<keyword evidence="1" id="KW-0802">TPR repeat</keyword>
<dbReference type="Pfam" id="PF14479">
    <property type="entry name" value="HeLo"/>
    <property type="match status" value="1"/>
</dbReference>
<organism evidence="7 8">
    <name type="scientific">Terfezia boudieri ATCC MYA-4762</name>
    <dbReference type="NCBI Taxonomy" id="1051890"/>
    <lineage>
        <taxon>Eukaryota</taxon>
        <taxon>Fungi</taxon>
        <taxon>Dikarya</taxon>
        <taxon>Ascomycota</taxon>
        <taxon>Pezizomycotina</taxon>
        <taxon>Pezizomycetes</taxon>
        <taxon>Pezizales</taxon>
        <taxon>Pezizaceae</taxon>
        <taxon>Terfezia</taxon>
    </lineage>
</organism>
<keyword evidence="8" id="KW-1185">Reference proteome</keyword>
<accession>A0A3N4M0Q3</accession>
<sequence>MDPAGLTIGVVGLAVQLAKAATDYYKIFDDMSDVGTTYDIILHKLRTEGLRLKGWEEAWGLGNDNNPRRLDPKDYRYRYATATLARIVAAFASVEKLQAKYGIVVKGKSLETEEPKPRRPSRLSIPLPFRSRSRSRSKSPLRNANTEQMIPTIQETDLHLLENPRVLGNQQLLPGLSEEISSMTDAMGRLQQSLSMYRKLRWVVADKAKLDDLLQTLTSLNDGLFHVLPTPARSQVSTLKLLFDIPFLLNIRKSSEFVGREYLIESLKQNVEEGKYTQNTIVLYGTGGMGKTQLALEYIYQYYKDYSSVFWINAATDQTTILGFTQIMQRLIQYHAEVSEDYSHIGRLLGMAGKLNSNGCFVITQASEAQYVVDAVKRWFALPENTNWLLVFDNLDDPDLVDIEEYIPACNHGTVIITSRRRDLQQGRRGFEVQQMKPIEAIQLLLKACAMAKFDDLIPSEQTTSITIAEELGYLPLALDQAGAYIHMAQYSLGQYLEDYRTNATYLLSKGWKGGKQDRSVFATWEISFNTIQQKSPKAAKLLSICGFLNNEDISEELLKRGMDLEPHGMNHLRDAIRILLSYSLAKRSRNHDSFSIHPLVHSWAKLRLESEPQKKKDIAREAFEVVVTGVGESNEGRTEYWIFERRIMPHIDAITKHMEQYAGVTDHPNTLTTIHNVAGVFHYQGQHEKALEWYERILAGSEKALGVDHPDTLITINNMASVFRNQGQYEKALEWYGRALAGQEKVLGVDHPYTLTTINNMAMVFLTQGQHEKALEWYKRALAGREKALGVDHPDTLATINNMAVVFDNQGQYEKALEWYERVLAGAEKALGVDHPRTKSTIRSLIALHEITGQTEQAKILQTRLQCSNSPSS</sequence>
<evidence type="ECO:0000256" key="2">
    <source>
        <dbReference type="SAM" id="MobiDB-lite"/>
    </source>
</evidence>
<dbReference type="InterPro" id="IPR038305">
    <property type="entry name" value="HeLo_sf"/>
</dbReference>
<keyword evidence="3" id="KW-0732">Signal</keyword>
<gene>
    <name evidence="7" type="ORF">L211DRAFT_818649</name>
</gene>
<dbReference type="Pfam" id="PF25000">
    <property type="entry name" value="DUF7779"/>
    <property type="match status" value="1"/>
</dbReference>
<evidence type="ECO:0000256" key="3">
    <source>
        <dbReference type="SAM" id="SignalP"/>
    </source>
</evidence>
<reference evidence="7 8" key="1">
    <citation type="journal article" date="2018" name="Nat. Ecol. Evol.">
        <title>Pezizomycetes genomes reveal the molecular basis of ectomycorrhizal truffle lifestyle.</title>
        <authorList>
            <person name="Murat C."/>
            <person name="Payen T."/>
            <person name="Noel B."/>
            <person name="Kuo A."/>
            <person name="Morin E."/>
            <person name="Chen J."/>
            <person name="Kohler A."/>
            <person name="Krizsan K."/>
            <person name="Balestrini R."/>
            <person name="Da Silva C."/>
            <person name="Montanini B."/>
            <person name="Hainaut M."/>
            <person name="Levati E."/>
            <person name="Barry K.W."/>
            <person name="Belfiori B."/>
            <person name="Cichocki N."/>
            <person name="Clum A."/>
            <person name="Dockter R.B."/>
            <person name="Fauchery L."/>
            <person name="Guy J."/>
            <person name="Iotti M."/>
            <person name="Le Tacon F."/>
            <person name="Lindquist E.A."/>
            <person name="Lipzen A."/>
            <person name="Malagnac F."/>
            <person name="Mello A."/>
            <person name="Molinier V."/>
            <person name="Miyauchi S."/>
            <person name="Poulain J."/>
            <person name="Riccioni C."/>
            <person name="Rubini A."/>
            <person name="Sitrit Y."/>
            <person name="Splivallo R."/>
            <person name="Traeger S."/>
            <person name="Wang M."/>
            <person name="Zifcakova L."/>
            <person name="Wipf D."/>
            <person name="Zambonelli A."/>
            <person name="Paolocci F."/>
            <person name="Nowrousian M."/>
            <person name="Ottonello S."/>
            <person name="Baldrian P."/>
            <person name="Spatafora J.W."/>
            <person name="Henrissat B."/>
            <person name="Nagy L.G."/>
            <person name="Aury J.M."/>
            <person name="Wincker P."/>
            <person name="Grigoriev I.V."/>
            <person name="Bonfante P."/>
            <person name="Martin F.M."/>
        </authorList>
    </citation>
    <scope>NUCLEOTIDE SEQUENCE [LARGE SCALE GENOMIC DNA]</scope>
    <source>
        <strain evidence="7 8">ATCC MYA-4762</strain>
    </source>
</reference>
<dbReference type="Pfam" id="PF13424">
    <property type="entry name" value="TPR_12"/>
    <property type="match status" value="1"/>
</dbReference>
<dbReference type="Gene3D" id="3.40.50.300">
    <property type="entry name" value="P-loop containing nucleotide triphosphate hydrolases"/>
    <property type="match status" value="1"/>
</dbReference>
<name>A0A3N4M0Q3_9PEZI</name>
<dbReference type="InterPro" id="IPR019734">
    <property type="entry name" value="TPR_rpt"/>
</dbReference>
<dbReference type="InterPro" id="IPR029498">
    <property type="entry name" value="HeLo_dom"/>
</dbReference>
<dbReference type="InterPro" id="IPR011990">
    <property type="entry name" value="TPR-like_helical_dom_sf"/>
</dbReference>
<dbReference type="OrthoDB" id="674604at2759"/>
<dbReference type="GO" id="GO:0043531">
    <property type="term" value="F:ADP binding"/>
    <property type="evidence" value="ECO:0007669"/>
    <property type="project" value="InterPro"/>
</dbReference>
<feature type="domain" description="NB-ARC" evidence="4">
    <location>
        <begin position="261"/>
        <end position="451"/>
    </location>
</feature>
<dbReference type="AlphaFoldDB" id="A0A3N4M0Q3"/>